<gene>
    <name evidence="1" type="ORF">S06H3_17219</name>
</gene>
<proteinExistence type="predicted"/>
<name>X1KET6_9ZZZZ</name>
<organism evidence="1">
    <name type="scientific">marine sediment metagenome</name>
    <dbReference type="NCBI Taxonomy" id="412755"/>
    <lineage>
        <taxon>unclassified sequences</taxon>
        <taxon>metagenomes</taxon>
        <taxon>ecological metagenomes</taxon>
    </lineage>
</organism>
<dbReference type="AlphaFoldDB" id="X1KET6"/>
<evidence type="ECO:0000313" key="1">
    <source>
        <dbReference type="EMBL" id="GAI05542.1"/>
    </source>
</evidence>
<sequence length="78" mass="8872">MKRVEILWQDALSLSEWRLLIGAGDLLPMTIQTLGYLLEETEKRIVIVSQVEATERDDRICADVHIIPRGGILSIKEI</sequence>
<protein>
    <submittedName>
        <fullName evidence="1">Uncharacterized protein</fullName>
    </submittedName>
</protein>
<reference evidence="1" key="1">
    <citation type="journal article" date="2014" name="Front. Microbiol.">
        <title>High frequency of phylogenetically diverse reductive dehalogenase-homologous genes in deep subseafloor sedimentary metagenomes.</title>
        <authorList>
            <person name="Kawai M."/>
            <person name="Futagami T."/>
            <person name="Toyoda A."/>
            <person name="Takaki Y."/>
            <person name="Nishi S."/>
            <person name="Hori S."/>
            <person name="Arai W."/>
            <person name="Tsubouchi T."/>
            <person name="Morono Y."/>
            <person name="Uchiyama I."/>
            <person name="Ito T."/>
            <person name="Fujiyama A."/>
            <person name="Inagaki F."/>
            <person name="Takami H."/>
        </authorList>
    </citation>
    <scope>NUCLEOTIDE SEQUENCE</scope>
    <source>
        <strain evidence="1">Expedition CK06-06</strain>
    </source>
</reference>
<dbReference type="EMBL" id="BARV01008591">
    <property type="protein sequence ID" value="GAI05542.1"/>
    <property type="molecule type" value="Genomic_DNA"/>
</dbReference>
<accession>X1KET6</accession>
<comment type="caution">
    <text evidence="1">The sequence shown here is derived from an EMBL/GenBank/DDBJ whole genome shotgun (WGS) entry which is preliminary data.</text>
</comment>